<sequence>MSPTAAGARTWLTEADCDLDAFRSLVEQRTDLADHPSAERVEHNVPLYDSARLRSLSATPQGRRSVQDELIRALLDGPGIVVLKRAFTDAAVVDATSEAFHALIEEERATGAARGDHFAEPGANDRVWNALDKVAVRAPEAFADYYANDILELIAEAWLGPAYQVTSQVNVVNPGGAAQSVHRDYHLGFLSQERAAAYPAHVHRLSPVLTLQGAVAHCDMPVESGPTLYLPHSQKFEPGYLAWRLPQFVEYFDAHHVQLPLEKGDAVFFNPALFHAAGHNRSADIRRMANLLQISSAFGRAMETVDREAMANALFPVLLRRKAEGMSQDWLRRVVAAIAEGYPFPTDLDLDPPVDGLAPPSQADTLRQAVVEGWAPQRLSQELQAAAKRRRS</sequence>
<dbReference type="GO" id="GO:0048244">
    <property type="term" value="F:phytanoyl-CoA dioxygenase activity"/>
    <property type="evidence" value="ECO:0007669"/>
    <property type="project" value="InterPro"/>
</dbReference>
<organism evidence="1 2">
    <name type="scientific">Streptomyces asoensis</name>
    <dbReference type="NCBI Taxonomy" id="249586"/>
    <lineage>
        <taxon>Bacteria</taxon>
        <taxon>Bacillati</taxon>
        <taxon>Actinomycetota</taxon>
        <taxon>Actinomycetes</taxon>
        <taxon>Kitasatosporales</taxon>
        <taxon>Streptomycetaceae</taxon>
        <taxon>Streptomyces</taxon>
    </lineage>
</organism>
<dbReference type="PANTHER" id="PTHR21308">
    <property type="entry name" value="PHYTANOYL-COA ALPHA-HYDROXYLASE"/>
    <property type="match status" value="1"/>
</dbReference>
<dbReference type="EMBL" id="CP049838">
    <property type="protein sequence ID" value="QJS99148.1"/>
    <property type="molecule type" value="Genomic_DNA"/>
</dbReference>
<dbReference type="InterPro" id="IPR047128">
    <property type="entry name" value="PhyH"/>
</dbReference>
<dbReference type="GO" id="GO:0001561">
    <property type="term" value="P:fatty acid alpha-oxidation"/>
    <property type="evidence" value="ECO:0007669"/>
    <property type="project" value="InterPro"/>
</dbReference>
<gene>
    <name evidence="1" type="ORF">G9272_01430</name>
</gene>
<name>A0A6M4WG47_9ACTN</name>
<dbReference type="RefSeq" id="WP_171394801.1">
    <property type="nucleotide sequence ID" value="NZ_CP049838.1"/>
</dbReference>
<accession>A0A6M4WG47</accession>
<evidence type="ECO:0000313" key="2">
    <source>
        <dbReference type="Proteomes" id="UP000502665"/>
    </source>
</evidence>
<reference evidence="1" key="1">
    <citation type="submission" date="2020-03" db="EMBL/GenBank/DDBJ databases">
        <title>Molecular networking-based the target discovery of potent antiproliferative macrolactams: 5/6/7/16 polycyclic ansamycins and glycosylated trienomycin from Streptomyces cacaoi subsp. asoensis.</title>
        <authorList>
            <person name="Liu L.-L."/>
        </authorList>
    </citation>
    <scope>NUCLEOTIDE SEQUENCE [LARGE SCALE GENOMIC DNA]</scope>
    <source>
        <strain evidence="1">H2S5</strain>
    </source>
</reference>
<proteinExistence type="predicted"/>
<protein>
    <submittedName>
        <fullName evidence="1">Phytanoyl-CoA dioxygenase</fullName>
    </submittedName>
</protein>
<dbReference type="Proteomes" id="UP000502665">
    <property type="component" value="Chromosome"/>
</dbReference>
<dbReference type="PANTHER" id="PTHR21308:SF8">
    <property type="entry name" value="PHYTANOYL-COA DIOXYGENASE FAMILY PROTEIN (AFU_ORTHOLOGUE AFUA_2G09620)"/>
    <property type="match status" value="1"/>
</dbReference>
<keyword evidence="2" id="KW-1185">Reference proteome</keyword>
<keyword evidence="1" id="KW-0560">Oxidoreductase</keyword>
<dbReference type="AlphaFoldDB" id="A0A6M4WG47"/>
<dbReference type="InterPro" id="IPR008775">
    <property type="entry name" value="Phytyl_CoA_dOase-like"/>
</dbReference>
<dbReference type="SUPFAM" id="SSF51197">
    <property type="entry name" value="Clavaminate synthase-like"/>
    <property type="match status" value="1"/>
</dbReference>
<dbReference type="Gene3D" id="2.60.120.620">
    <property type="entry name" value="q2cbj1_9rhob like domain"/>
    <property type="match status" value="1"/>
</dbReference>
<keyword evidence="1" id="KW-0223">Dioxygenase</keyword>
<evidence type="ECO:0000313" key="1">
    <source>
        <dbReference type="EMBL" id="QJS99148.1"/>
    </source>
</evidence>
<dbReference type="Pfam" id="PF05721">
    <property type="entry name" value="PhyH"/>
    <property type="match status" value="1"/>
</dbReference>